<evidence type="ECO:0000313" key="2">
    <source>
        <dbReference type="EMBL" id="MDA1386486.1"/>
    </source>
</evidence>
<reference evidence="3 5" key="2">
    <citation type="submission" date="2023-07" db="EMBL/GenBank/DDBJ databases">
        <title>Sequencing the genomes of 1000 actinobacteria strains.</title>
        <authorList>
            <person name="Klenk H.-P."/>
        </authorList>
    </citation>
    <scope>NUCLEOTIDE SEQUENCE [LARGE SCALE GENOMIC DNA]</scope>
    <source>
        <strain evidence="3 5">DSM 44724</strain>
    </source>
</reference>
<dbReference type="EMBL" id="JAPZVQ010000009">
    <property type="protein sequence ID" value="MDA1386486.1"/>
    <property type="molecule type" value="Genomic_DNA"/>
</dbReference>
<dbReference type="EMBL" id="JAVDYD010000001">
    <property type="protein sequence ID" value="MDR7339002.1"/>
    <property type="molecule type" value="Genomic_DNA"/>
</dbReference>
<dbReference type="Proteomes" id="UP001183604">
    <property type="component" value="Unassembled WGS sequence"/>
</dbReference>
<feature type="region of interest" description="Disordered" evidence="1">
    <location>
        <begin position="161"/>
        <end position="202"/>
    </location>
</feature>
<organism evidence="2 4">
    <name type="scientific">Glycomyces lechevalierae</name>
    <dbReference type="NCBI Taxonomy" id="256034"/>
    <lineage>
        <taxon>Bacteria</taxon>
        <taxon>Bacillati</taxon>
        <taxon>Actinomycetota</taxon>
        <taxon>Actinomycetes</taxon>
        <taxon>Glycomycetales</taxon>
        <taxon>Glycomycetaceae</taxon>
        <taxon>Glycomyces</taxon>
    </lineage>
</organism>
<reference evidence="2" key="1">
    <citation type="submission" date="2022-12" db="EMBL/GenBank/DDBJ databases">
        <title>Gycomyces niveus sp.nov., a novel actinomycete isolated from soil in Shouguang.</title>
        <authorList>
            <person name="Yang X."/>
        </authorList>
    </citation>
    <scope>NUCLEOTIDE SEQUENCE</scope>
    <source>
        <strain evidence="2">DSM 44724</strain>
    </source>
</reference>
<accession>A0A9X3PMG6</accession>
<keyword evidence="5" id="KW-1185">Reference proteome</keyword>
<protein>
    <submittedName>
        <fullName evidence="2">Uncharacterized protein</fullName>
    </submittedName>
</protein>
<dbReference type="Proteomes" id="UP001145799">
    <property type="component" value="Unassembled WGS sequence"/>
</dbReference>
<gene>
    <name evidence="3" type="ORF">J2S69_002721</name>
    <name evidence="2" type="ORF">O2L01_15925</name>
</gene>
<evidence type="ECO:0000313" key="3">
    <source>
        <dbReference type="EMBL" id="MDR7339002.1"/>
    </source>
</evidence>
<evidence type="ECO:0000313" key="4">
    <source>
        <dbReference type="Proteomes" id="UP001145799"/>
    </source>
</evidence>
<evidence type="ECO:0000256" key="1">
    <source>
        <dbReference type="SAM" id="MobiDB-lite"/>
    </source>
</evidence>
<feature type="region of interest" description="Disordered" evidence="1">
    <location>
        <begin position="111"/>
        <end position="131"/>
    </location>
</feature>
<dbReference type="AlphaFoldDB" id="A0A9X3PMG6"/>
<name>A0A9X3PMG6_9ACTN</name>
<comment type="caution">
    <text evidence="2">The sequence shown here is derived from an EMBL/GenBank/DDBJ whole genome shotgun (WGS) entry which is preliminary data.</text>
</comment>
<evidence type="ECO:0000313" key="5">
    <source>
        <dbReference type="Proteomes" id="UP001183604"/>
    </source>
</evidence>
<proteinExistence type="predicted"/>
<feature type="compositionally biased region" description="Low complexity" evidence="1">
    <location>
        <begin position="174"/>
        <end position="197"/>
    </location>
</feature>
<sequence>MQEVAAGAVVGPHEQEPVGHAVVVRVEPQIGEAALVLLGRFEVAHGGHEIEDGFGGQPRDRRRTDVLDLDEETRRRRAEGVDHGCGSPRPFGVVVDDAEVGRRHDPILRQALRTATGGRPPGPVPSRAAYAPGMTSSNALDRRSLAATALFAALALTGCTAESDDPASPTESNTGESAGAETTAESEPTEEPSPSAADGSDYAACDDGSCEVLVSGEVEFEFDDLTLTVTIDEDSIETYTANSDSTRAGSSSMGGSGMSDSYCVAYLTAGSNTMQCYPDIEPEEAPEPETEPGVLVLEMLDFKEGTAVIRLTMGD</sequence>